<dbReference type="HAMAP" id="MF_01987">
    <property type="entry name" value="Ribokinase"/>
    <property type="match status" value="1"/>
</dbReference>
<evidence type="ECO:0000256" key="8">
    <source>
        <dbReference type="ARBA" id="ARBA00022840"/>
    </source>
</evidence>
<keyword evidence="4 12" id="KW-0808">Transferase</keyword>
<feature type="binding site" evidence="12">
    <location>
        <begin position="42"/>
        <end position="46"/>
    </location>
    <ligand>
        <name>substrate</name>
    </ligand>
</feature>
<dbReference type="InterPro" id="IPR011877">
    <property type="entry name" value="Ribokinase"/>
</dbReference>
<feature type="binding site" evidence="12">
    <location>
        <position position="254"/>
    </location>
    <ligand>
        <name>K(+)</name>
        <dbReference type="ChEBI" id="CHEBI:29103"/>
    </ligand>
</feature>
<feature type="binding site" evidence="12">
    <location>
        <position position="143"/>
    </location>
    <ligand>
        <name>substrate</name>
    </ligand>
</feature>
<feature type="binding site" evidence="12">
    <location>
        <position position="288"/>
    </location>
    <ligand>
        <name>K(+)</name>
        <dbReference type="ChEBI" id="CHEBI:29103"/>
    </ligand>
</feature>
<dbReference type="Pfam" id="PF00294">
    <property type="entry name" value="PfkB"/>
    <property type="match status" value="1"/>
</dbReference>
<keyword evidence="10 12" id="KW-0630">Potassium</keyword>
<feature type="binding site" evidence="12">
    <location>
        <begin position="226"/>
        <end position="231"/>
    </location>
    <ligand>
        <name>ATP</name>
        <dbReference type="ChEBI" id="CHEBI:30616"/>
    </ligand>
</feature>
<keyword evidence="15" id="KW-1185">Reference proteome</keyword>
<comment type="similarity">
    <text evidence="12">Belongs to the carbohydrate kinase PfkB family. Ribokinase subfamily.</text>
</comment>
<keyword evidence="9 12" id="KW-0460">Magnesium</keyword>
<dbReference type="PANTHER" id="PTHR10584:SF166">
    <property type="entry name" value="RIBOKINASE"/>
    <property type="match status" value="1"/>
</dbReference>
<comment type="similarity">
    <text evidence="1">Belongs to the carbohydrate kinase pfkB family.</text>
</comment>
<reference evidence="14 15" key="1">
    <citation type="submission" date="2014-12" db="EMBL/GenBank/DDBJ databases">
        <title>Draft genome sequence of Cohnella kolymensis strain B-2846.</title>
        <authorList>
            <person name="Karlyshev A.V."/>
            <person name="Kudryashova E.B."/>
        </authorList>
    </citation>
    <scope>NUCLEOTIDE SEQUENCE [LARGE SCALE GENOMIC DNA]</scope>
    <source>
        <strain evidence="14 15">VKM B-2846</strain>
    </source>
</reference>
<comment type="subcellular location">
    <subcellularLocation>
        <location evidence="12">Cytoplasm</location>
    </subcellularLocation>
</comment>
<dbReference type="EC" id="2.7.1.15" evidence="2 12"/>
<dbReference type="InterPro" id="IPR002173">
    <property type="entry name" value="Carboh/pur_kinase_PfkB_CS"/>
</dbReference>
<dbReference type="NCBIfam" id="TIGR02152">
    <property type="entry name" value="D_ribokin_bact"/>
    <property type="match status" value="1"/>
</dbReference>
<evidence type="ECO:0000259" key="13">
    <source>
        <dbReference type="Pfam" id="PF00294"/>
    </source>
</evidence>
<dbReference type="PRINTS" id="PR00990">
    <property type="entry name" value="RIBOKINASE"/>
</dbReference>
<comment type="subunit">
    <text evidence="12">Homodimer.</text>
</comment>
<feature type="domain" description="Carbohydrate kinase PfkB" evidence="13">
    <location>
        <begin position="5"/>
        <end position="300"/>
    </location>
</feature>
<evidence type="ECO:0000313" key="15">
    <source>
        <dbReference type="Proteomes" id="UP000054526"/>
    </source>
</evidence>
<comment type="activity regulation">
    <text evidence="12">Activated by a monovalent cation that binds near, but not in, the active site. The most likely occupant of the site in vivo is potassium. Ion binding induces a conformational change that may alter substrate affinity.</text>
</comment>
<feature type="binding site" evidence="12">
    <location>
        <position position="252"/>
    </location>
    <ligand>
        <name>K(+)</name>
        <dbReference type="ChEBI" id="CHEBI:29103"/>
    </ligand>
</feature>
<evidence type="ECO:0000256" key="11">
    <source>
        <dbReference type="ARBA" id="ARBA00023277"/>
    </source>
</evidence>
<evidence type="ECO:0000256" key="9">
    <source>
        <dbReference type="ARBA" id="ARBA00022842"/>
    </source>
</evidence>
<comment type="caution">
    <text evidence="14">The sequence shown here is derived from an EMBL/GenBank/DDBJ whole genome shotgun (WGS) entry which is preliminary data.</text>
</comment>
<dbReference type="CDD" id="cd01174">
    <property type="entry name" value="ribokinase"/>
    <property type="match status" value="1"/>
</dbReference>
<gene>
    <name evidence="12" type="primary">rbsK</name>
    <name evidence="14" type="ORF">SD71_18995</name>
</gene>
<feature type="binding site" evidence="12">
    <location>
        <position position="291"/>
    </location>
    <ligand>
        <name>K(+)</name>
        <dbReference type="ChEBI" id="CHEBI:29103"/>
    </ligand>
</feature>
<keyword evidence="11 12" id="KW-0119">Carbohydrate metabolism</keyword>
<comment type="catalytic activity">
    <reaction evidence="12">
        <text>D-ribose + ATP = D-ribose 5-phosphate + ADP + H(+)</text>
        <dbReference type="Rhea" id="RHEA:13697"/>
        <dbReference type="ChEBI" id="CHEBI:15378"/>
        <dbReference type="ChEBI" id="CHEBI:30616"/>
        <dbReference type="ChEBI" id="CHEBI:47013"/>
        <dbReference type="ChEBI" id="CHEBI:78346"/>
        <dbReference type="ChEBI" id="CHEBI:456216"/>
        <dbReference type="EC" id="2.7.1.15"/>
    </reaction>
</comment>
<comment type="cofactor">
    <cofactor evidence="12">
        <name>Mg(2+)</name>
        <dbReference type="ChEBI" id="CHEBI:18420"/>
    </cofactor>
    <text evidence="12">Requires a divalent cation, most likely magnesium in vivo, as an electrophilic catalyst to aid phosphoryl group transfer. It is the chelate of the metal and the nucleotide that is the actual substrate.</text>
</comment>
<organism evidence="14 15">
    <name type="scientific">Cohnella kolymensis</name>
    <dbReference type="NCBI Taxonomy" id="1590652"/>
    <lineage>
        <taxon>Bacteria</taxon>
        <taxon>Bacillati</taxon>
        <taxon>Bacillota</taxon>
        <taxon>Bacilli</taxon>
        <taxon>Bacillales</taxon>
        <taxon>Paenibacillaceae</taxon>
        <taxon>Cohnella</taxon>
    </lineage>
</organism>
<evidence type="ECO:0000256" key="4">
    <source>
        <dbReference type="ARBA" id="ARBA00022679"/>
    </source>
</evidence>
<dbReference type="EMBL" id="JXAL01000029">
    <property type="protein sequence ID" value="KIL34558.1"/>
    <property type="molecule type" value="Genomic_DNA"/>
</dbReference>
<name>A0ABR5A0G4_9BACL</name>
<evidence type="ECO:0000256" key="7">
    <source>
        <dbReference type="ARBA" id="ARBA00022777"/>
    </source>
</evidence>
<dbReference type="PANTHER" id="PTHR10584">
    <property type="entry name" value="SUGAR KINASE"/>
    <property type="match status" value="1"/>
</dbReference>
<keyword evidence="7 12" id="KW-0418">Kinase</keyword>
<evidence type="ECO:0000256" key="1">
    <source>
        <dbReference type="ARBA" id="ARBA00005380"/>
    </source>
</evidence>
<dbReference type="InterPro" id="IPR029056">
    <property type="entry name" value="Ribokinase-like"/>
</dbReference>
<protein>
    <recommendedName>
        <fullName evidence="3 12">Ribokinase</fullName>
        <shortName evidence="12">RK</shortName>
        <ecNumber evidence="2 12">2.7.1.15</ecNumber>
    </recommendedName>
</protein>
<accession>A0ABR5A0G4</accession>
<sequence>MGRKSSVTVIGSYNVGLIAQAARLPEWGETVFGSGFSECPGGKGSNQAVAAARLGGDVRFIGCIGTDRYGDDAVSMLTDEGVDISRLKRSTIRKTGVGFVFLNEHGDNCIIVDPGANMELLPEDIEAAQSAIAEADVVLFQLESHLDTVRHAMKMARDMSKVVIFNPAPAQTELDSILPFATYVTPNESELKIMSGRRPDEQLTDSEYIDLAREVLRKGPEAVIITLGEKGAMVVSADSYYTIPAILVDAVDTTGAGDSFNAALAVALGEGQSLEEAVHFACCVGAYTVIGHEVIPALPTREQISLFMSVQPGGVR</sequence>
<comment type="pathway">
    <text evidence="12">Carbohydrate metabolism; D-ribose degradation; D-ribose 5-phosphate from beta-D-ribopyranose: step 2/2.</text>
</comment>
<dbReference type="Proteomes" id="UP000054526">
    <property type="component" value="Unassembled WGS sequence"/>
</dbReference>
<keyword evidence="12" id="KW-0963">Cytoplasm</keyword>
<evidence type="ECO:0000256" key="3">
    <source>
        <dbReference type="ARBA" id="ARBA00016943"/>
    </source>
</evidence>
<keyword evidence="6 12" id="KW-0547">Nucleotide-binding</keyword>
<feature type="binding site" evidence="12">
    <location>
        <position position="258"/>
    </location>
    <ligand>
        <name>substrate</name>
    </ligand>
</feature>
<keyword evidence="5 12" id="KW-0479">Metal-binding</keyword>
<dbReference type="Gene3D" id="3.40.1190.20">
    <property type="match status" value="1"/>
</dbReference>
<feature type="binding site" evidence="12">
    <location>
        <begin position="257"/>
        <end position="258"/>
    </location>
    <ligand>
        <name>ATP</name>
        <dbReference type="ChEBI" id="CHEBI:30616"/>
    </ligand>
</feature>
<dbReference type="RefSeq" id="WP_041066756.1">
    <property type="nucleotide sequence ID" value="NZ_JXAL01000029.1"/>
</dbReference>
<dbReference type="PROSITE" id="PS00584">
    <property type="entry name" value="PFKB_KINASES_2"/>
    <property type="match status" value="1"/>
</dbReference>
<evidence type="ECO:0000256" key="2">
    <source>
        <dbReference type="ARBA" id="ARBA00012035"/>
    </source>
</evidence>
<evidence type="ECO:0000256" key="6">
    <source>
        <dbReference type="ARBA" id="ARBA00022741"/>
    </source>
</evidence>
<evidence type="ECO:0000313" key="14">
    <source>
        <dbReference type="EMBL" id="KIL34558.1"/>
    </source>
</evidence>
<keyword evidence="8 12" id="KW-0067">ATP-binding</keyword>
<feature type="active site" description="Proton acceptor" evidence="12">
    <location>
        <position position="258"/>
    </location>
</feature>
<evidence type="ECO:0000256" key="10">
    <source>
        <dbReference type="ARBA" id="ARBA00022958"/>
    </source>
</evidence>
<dbReference type="SUPFAM" id="SSF53613">
    <property type="entry name" value="Ribokinase-like"/>
    <property type="match status" value="1"/>
</dbReference>
<proteinExistence type="inferred from homology"/>
<evidence type="ECO:0000256" key="5">
    <source>
        <dbReference type="ARBA" id="ARBA00022723"/>
    </source>
</evidence>
<feature type="binding site" evidence="12">
    <location>
        <position position="187"/>
    </location>
    <ligand>
        <name>ATP</name>
        <dbReference type="ChEBI" id="CHEBI:30616"/>
    </ligand>
</feature>
<dbReference type="InterPro" id="IPR011611">
    <property type="entry name" value="PfkB_dom"/>
</dbReference>
<comment type="caution">
    <text evidence="12">Lacks conserved residue(s) required for the propagation of feature annotation.</text>
</comment>
<dbReference type="InterPro" id="IPR002139">
    <property type="entry name" value="Ribo/fructo_kinase"/>
</dbReference>
<evidence type="ECO:0000256" key="12">
    <source>
        <dbReference type="HAMAP-Rule" id="MF_01987"/>
    </source>
</evidence>
<comment type="function">
    <text evidence="12">Catalyzes the phosphorylation of ribose at O-5 in a reaction requiring ATP and magnesium. The resulting D-ribose-5-phosphate can then be used either for sythesis of nucleotides, histidine, and tryptophan, or as a component of the pentose phosphate pathway.</text>
</comment>